<organism evidence="2 3">
    <name type="scientific">Acrobeloides nanus</name>
    <dbReference type="NCBI Taxonomy" id="290746"/>
    <lineage>
        <taxon>Eukaryota</taxon>
        <taxon>Metazoa</taxon>
        <taxon>Ecdysozoa</taxon>
        <taxon>Nematoda</taxon>
        <taxon>Chromadorea</taxon>
        <taxon>Rhabditida</taxon>
        <taxon>Tylenchina</taxon>
        <taxon>Cephalobomorpha</taxon>
        <taxon>Cephaloboidea</taxon>
        <taxon>Cephalobidae</taxon>
        <taxon>Acrobeloides</taxon>
    </lineage>
</organism>
<evidence type="ECO:0000313" key="2">
    <source>
        <dbReference type="Proteomes" id="UP000887540"/>
    </source>
</evidence>
<feature type="region of interest" description="Disordered" evidence="1">
    <location>
        <begin position="238"/>
        <end position="261"/>
    </location>
</feature>
<dbReference type="WBParaSite" id="ACRNAN_scaffold1028.g23354.t1">
    <property type="protein sequence ID" value="ACRNAN_scaffold1028.g23354.t1"/>
    <property type="gene ID" value="ACRNAN_scaffold1028.g23354"/>
</dbReference>
<sequence>MKIYKKRTSQIKARKFIWDEKKAQKPVKLKDDCVTTRHMAKMKLSGQKERMEKPQLIIRGDGEKNEFELINVKHSVRKFENEVVSLNKLDYIEKELQNVLKENIQVQKIIEKKQIQLKSRRGSPKKNGSKTKKNGRKRSRKVETKVEVSKQIPKPSEELEEDEDDEESHITPAWHRVEFIGYHALRDFYTFIQPCTALIDAEFVKHWKEQIVDKFNSENFHKLCLVPVSQIPAIQLSTPKKQNESHDDASNQAHSLLDENRDVLPDEFETEGENSMLTRWKKHGLASSEEEDEPQPDSSTSNRMEWRKRSRLSNRASLEPIPKRTNHEDSESLNNFLMPQEPTTSTNSSLKTTSLIDPTIFDDLGEELTKNLKLKGVLLDNNQTKIPHTSEFATPKIEIKPNLPPFNDLVEDEIDVATSLSIAKLQLAHIEPHLLALIAMTYDRIKAEYADNIIYRRLNSADDEVKNLVKEISTPNKTIKTPALTDDFRQKFESALEKRKIGVASIKQDFQPNYCLIPGYSCNV</sequence>
<protein>
    <submittedName>
        <fullName evidence="3">Uncharacterized protein</fullName>
    </submittedName>
</protein>
<dbReference type="AlphaFoldDB" id="A0A914CFW0"/>
<evidence type="ECO:0000256" key="1">
    <source>
        <dbReference type="SAM" id="MobiDB-lite"/>
    </source>
</evidence>
<feature type="region of interest" description="Disordered" evidence="1">
    <location>
        <begin position="283"/>
        <end position="350"/>
    </location>
</feature>
<feature type="compositionally biased region" description="Basic and acidic residues" evidence="1">
    <location>
        <begin position="321"/>
        <end position="330"/>
    </location>
</feature>
<keyword evidence="2" id="KW-1185">Reference proteome</keyword>
<dbReference type="Proteomes" id="UP000887540">
    <property type="component" value="Unplaced"/>
</dbReference>
<accession>A0A914CFW0</accession>
<proteinExistence type="predicted"/>
<feature type="compositionally biased region" description="Acidic residues" evidence="1">
    <location>
        <begin position="158"/>
        <end position="167"/>
    </location>
</feature>
<feature type="region of interest" description="Disordered" evidence="1">
    <location>
        <begin position="115"/>
        <end position="167"/>
    </location>
</feature>
<reference evidence="3" key="1">
    <citation type="submission" date="2022-11" db="UniProtKB">
        <authorList>
            <consortium name="WormBaseParasite"/>
        </authorList>
    </citation>
    <scope>IDENTIFICATION</scope>
</reference>
<feature type="compositionally biased region" description="Basic residues" evidence="1">
    <location>
        <begin position="118"/>
        <end position="140"/>
    </location>
</feature>
<evidence type="ECO:0000313" key="3">
    <source>
        <dbReference type="WBParaSite" id="ACRNAN_scaffold1028.g23354.t1"/>
    </source>
</evidence>
<name>A0A914CFW0_9BILA</name>